<dbReference type="AlphaFoldDB" id="A0A146KIQ1"/>
<proteinExistence type="predicted"/>
<name>A0A146KIQ1_9EUKA</name>
<organism evidence="1">
    <name type="scientific">Trepomonas sp. PC1</name>
    <dbReference type="NCBI Taxonomy" id="1076344"/>
    <lineage>
        <taxon>Eukaryota</taxon>
        <taxon>Metamonada</taxon>
        <taxon>Diplomonadida</taxon>
        <taxon>Hexamitidae</taxon>
        <taxon>Hexamitinae</taxon>
        <taxon>Trepomonas</taxon>
    </lineage>
</organism>
<reference evidence="1" key="1">
    <citation type="submission" date="2015-07" db="EMBL/GenBank/DDBJ databases">
        <title>Adaptation to a free-living lifestyle via gene acquisitions in the diplomonad Trepomonas sp. PC1.</title>
        <authorList>
            <person name="Xu F."/>
            <person name="Jerlstrom-Hultqvist J."/>
            <person name="Kolisko M."/>
            <person name="Simpson A.G.B."/>
            <person name="Roger A.J."/>
            <person name="Svard S.G."/>
            <person name="Andersson J.O."/>
        </authorList>
    </citation>
    <scope>NUCLEOTIDE SEQUENCE</scope>
    <source>
        <strain evidence="1">PC1</strain>
    </source>
</reference>
<protein>
    <submittedName>
        <fullName evidence="1">Uncharacterized protein</fullName>
    </submittedName>
</protein>
<gene>
    <name evidence="1" type="ORF">TPC1_10020</name>
</gene>
<evidence type="ECO:0000313" key="1">
    <source>
        <dbReference type="EMBL" id="JAP96590.1"/>
    </source>
</evidence>
<sequence>MKLNKQVSIRHNFKLNIPHTIELLDIYKLSVQHGQFSRKVVCEATNIQPQVAEGRWYGEQRRTAKYGNGHDWKTMLSATVAEQIQQGNKCTAQIDEIRSVLMVPDIQISRIYDILNKSTGQLDTVKSTMHQTEVPTEFDIMDNFLELFE</sequence>
<dbReference type="EMBL" id="GDID01000016">
    <property type="protein sequence ID" value="JAP96590.1"/>
    <property type="molecule type" value="Transcribed_RNA"/>
</dbReference>
<accession>A0A146KIQ1</accession>